<evidence type="ECO:0000256" key="4">
    <source>
        <dbReference type="ARBA" id="ARBA00023002"/>
    </source>
</evidence>
<dbReference type="NCBIfam" id="TIGR03390">
    <property type="entry name" value="ascorbOXfungal"/>
    <property type="match status" value="1"/>
</dbReference>
<dbReference type="InterPro" id="IPR045087">
    <property type="entry name" value="Cu-oxidase_fam"/>
</dbReference>
<evidence type="ECO:0000256" key="2">
    <source>
        <dbReference type="ARBA" id="ARBA00022723"/>
    </source>
</evidence>
<dbReference type="PROSITE" id="PS00079">
    <property type="entry name" value="MULTICOPPER_OXIDASE1"/>
    <property type="match status" value="1"/>
</dbReference>
<keyword evidence="3 7" id="KW-0732">Signal</keyword>
<evidence type="ECO:0000256" key="1">
    <source>
        <dbReference type="ARBA" id="ARBA00010609"/>
    </source>
</evidence>
<dbReference type="InterPro" id="IPR017762">
    <property type="entry name" value="Multicopper_oxidase_fun"/>
</dbReference>
<dbReference type="PROSITE" id="PS00080">
    <property type="entry name" value="MULTICOPPER_OXIDASE2"/>
    <property type="match status" value="1"/>
</dbReference>
<dbReference type="Pfam" id="PF00394">
    <property type="entry name" value="Cu-oxidase"/>
    <property type="match status" value="1"/>
</dbReference>
<dbReference type="CDD" id="cd13873">
    <property type="entry name" value="CuRO_2_AAO_like_2"/>
    <property type="match status" value="1"/>
</dbReference>
<feature type="signal peptide" evidence="7">
    <location>
        <begin position="1"/>
        <end position="18"/>
    </location>
</feature>
<keyword evidence="6" id="KW-0325">Glycoprotein</keyword>
<keyword evidence="5" id="KW-0186">Copper</keyword>
<dbReference type="CDD" id="cd13895">
    <property type="entry name" value="CuRO_3_AAO_like_2"/>
    <property type="match status" value="1"/>
</dbReference>
<dbReference type="Proteomes" id="UP000036947">
    <property type="component" value="Unassembled WGS sequence"/>
</dbReference>
<dbReference type="PANTHER" id="PTHR11709">
    <property type="entry name" value="MULTI-COPPER OXIDASE"/>
    <property type="match status" value="1"/>
</dbReference>
<dbReference type="SUPFAM" id="SSF49503">
    <property type="entry name" value="Cupredoxins"/>
    <property type="match status" value="3"/>
</dbReference>
<dbReference type="OrthoDB" id="2121828at2759"/>
<dbReference type="GO" id="GO:0016491">
    <property type="term" value="F:oxidoreductase activity"/>
    <property type="evidence" value="ECO:0007669"/>
    <property type="project" value="UniProtKB-KW"/>
</dbReference>
<evidence type="ECO:0000256" key="7">
    <source>
        <dbReference type="SAM" id="SignalP"/>
    </source>
</evidence>
<sequence length="604" mass="67563">MVPGTLVTLLARCFLVAATPRLLTHDSGFVPDHVLRVSTRNISIACGTRQSAVVNGTSPGPELRILPSQRTWIRVYNDMRQANLTMALQHWHGLAQRMAIFSDGSPHGSQWPIPPGHFFDYELQTTSDDSGTYFYHSHVGMQALTVSGALIVEDCGHPPYKYDDERTLHWSDFFPQTDHEIKVGLQSVPFEFSGETRGVLLNGKGIGVGHEGAESPFGDCSLPVIDVDPSKTYRFRFIGATGLSFVSMAFEGHENLTIIQVDGGQWTQPSSVDRIQLASGQRFDALFAAKTEKQLEAEGRKTYFIQFETRDRPTTYRGYAVIRYSKTGTSPRGPITPPLTIPNNAYDWLEYELQPLYPEKISHPTLGEVTRRVTIDTTQLVDPQTQHVVWRLANLSWTEELLESPLLVDIYKFGDRATPDYDSALVNNGWDPRTRAFPVKVGEVLEIVFQNTGSLVKNGGGVDVHPFHAHGEHFYDIGSGDGAYDAEANEAKLVAMSYRAVKRDTTMLYRYTTTTTPGAPAGWRAWRLRANQPGVWLVHCHTLQHMIMGMQSVWVIGNAAEIRQVPFEYTRGYLEYGGDAYGNWTHAPTCIHEFEDMGSENCNL</sequence>
<proteinExistence type="inferred from homology"/>
<dbReference type="InterPro" id="IPR001117">
    <property type="entry name" value="Cu-oxidase_2nd"/>
</dbReference>
<evidence type="ECO:0000256" key="3">
    <source>
        <dbReference type="ARBA" id="ARBA00022729"/>
    </source>
</evidence>
<evidence type="ECO:0000259" key="8">
    <source>
        <dbReference type="Pfam" id="PF00394"/>
    </source>
</evidence>
<dbReference type="STRING" id="1163406.A0A0L0MZZ2"/>
<dbReference type="Pfam" id="PF07732">
    <property type="entry name" value="Cu-oxidase_3"/>
    <property type="match status" value="1"/>
</dbReference>
<dbReference type="Gene3D" id="2.60.40.420">
    <property type="entry name" value="Cupredoxins - blue copper proteins"/>
    <property type="match status" value="3"/>
</dbReference>
<evidence type="ECO:0000313" key="11">
    <source>
        <dbReference type="EMBL" id="KND87463.1"/>
    </source>
</evidence>
<keyword evidence="4" id="KW-0560">Oxidoreductase</keyword>
<dbReference type="EMBL" id="LFRF01000036">
    <property type="protein sequence ID" value="KND87463.1"/>
    <property type="molecule type" value="Genomic_DNA"/>
</dbReference>
<dbReference type="Pfam" id="PF07731">
    <property type="entry name" value="Cu-oxidase_2"/>
    <property type="match status" value="1"/>
</dbReference>
<dbReference type="InterPro" id="IPR011706">
    <property type="entry name" value="Cu-oxidase_C"/>
</dbReference>
<dbReference type="GO" id="GO:0005507">
    <property type="term" value="F:copper ion binding"/>
    <property type="evidence" value="ECO:0007669"/>
    <property type="project" value="InterPro"/>
</dbReference>
<feature type="domain" description="Plastocyanin-like" evidence="8">
    <location>
        <begin position="165"/>
        <end position="326"/>
    </location>
</feature>
<feature type="domain" description="Plastocyanin-like" evidence="10">
    <location>
        <begin position="37"/>
        <end position="154"/>
    </location>
</feature>
<keyword evidence="12" id="KW-1185">Reference proteome</keyword>
<comment type="similarity">
    <text evidence="1">Belongs to the multicopper oxidase family.</text>
</comment>
<keyword evidence="2" id="KW-0479">Metal-binding</keyword>
<evidence type="ECO:0000259" key="10">
    <source>
        <dbReference type="Pfam" id="PF07732"/>
    </source>
</evidence>
<gene>
    <name evidence="11" type="ORF">TOPH_07879</name>
</gene>
<dbReference type="InterPro" id="IPR002355">
    <property type="entry name" value="Cu_oxidase_Cu_BS"/>
</dbReference>
<dbReference type="PANTHER" id="PTHR11709:SF394">
    <property type="entry name" value="FI03373P-RELATED"/>
    <property type="match status" value="1"/>
</dbReference>
<dbReference type="AlphaFoldDB" id="A0A0L0MZZ2"/>
<comment type="caution">
    <text evidence="11">The sequence shown here is derived from an EMBL/GenBank/DDBJ whole genome shotgun (WGS) entry which is preliminary data.</text>
</comment>
<organism evidence="11 12">
    <name type="scientific">Tolypocladium ophioglossoides (strain CBS 100239)</name>
    <name type="common">Snaketongue truffleclub</name>
    <name type="synonym">Elaphocordyceps ophioglossoides</name>
    <dbReference type="NCBI Taxonomy" id="1163406"/>
    <lineage>
        <taxon>Eukaryota</taxon>
        <taxon>Fungi</taxon>
        <taxon>Dikarya</taxon>
        <taxon>Ascomycota</taxon>
        <taxon>Pezizomycotina</taxon>
        <taxon>Sordariomycetes</taxon>
        <taxon>Hypocreomycetidae</taxon>
        <taxon>Hypocreales</taxon>
        <taxon>Ophiocordycipitaceae</taxon>
        <taxon>Tolypocladium</taxon>
    </lineage>
</organism>
<reference evidence="11 12" key="1">
    <citation type="journal article" date="2015" name="BMC Genomics">
        <title>The genome of the truffle-parasite Tolypocladium ophioglossoides and the evolution of antifungal peptaibiotics.</title>
        <authorList>
            <person name="Quandt C.A."/>
            <person name="Bushley K.E."/>
            <person name="Spatafora J.W."/>
        </authorList>
    </citation>
    <scope>NUCLEOTIDE SEQUENCE [LARGE SCALE GENOMIC DNA]</scope>
    <source>
        <strain evidence="11 12">CBS 100239</strain>
    </source>
</reference>
<name>A0A0L0MZZ2_TOLOC</name>
<evidence type="ECO:0000313" key="12">
    <source>
        <dbReference type="Proteomes" id="UP000036947"/>
    </source>
</evidence>
<dbReference type="InterPro" id="IPR035666">
    <property type="entry name" value="MCO_CuRO_3"/>
</dbReference>
<evidence type="ECO:0000259" key="9">
    <source>
        <dbReference type="Pfam" id="PF07731"/>
    </source>
</evidence>
<dbReference type="InterPro" id="IPR008972">
    <property type="entry name" value="Cupredoxin"/>
</dbReference>
<dbReference type="InterPro" id="IPR033138">
    <property type="entry name" value="Cu_oxidase_CS"/>
</dbReference>
<feature type="domain" description="Plastocyanin-like" evidence="9">
    <location>
        <begin position="421"/>
        <end position="557"/>
    </location>
</feature>
<accession>A0A0L0MZZ2</accession>
<evidence type="ECO:0000256" key="6">
    <source>
        <dbReference type="ARBA" id="ARBA00023180"/>
    </source>
</evidence>
<feature type="chain" id="PRO_5005544706" evidence="7">
    <location>
        <begin position="19"/>
        <end position="604"/>
    </location>
</feature>
<protein>
    <submittedName>
        <fullName evidence="11">L-ascorbate oxidase</fullName>
    </submittedName>
</protein>
<dbReference type="InterPro" id="IPR011707">
    <property type="entry name" value="Cu-oxidase-like_N"/>
</dbReference>
<evidence type="ECO:0000256" key="5">
    <source>
        <dbReference type="ARBA" id="ARBA00023008"/>
    </source>
</evidence>